<dbReference type="SUPFAM" id="SSF52058">
    <property type="entry name" value="L domain-like"/>
    <property type="match status" value="1"/>
</dbReference>
<dbReference type="InterPro" id="IPR032675">
    <property type="entry name" value="LRR_dom_sf"/>
</dbReference>
<protein>
    <recommendedName>
        <fullName evidence="2">Disease resistance R13L4/SHOC-2-like LRR domain-containing protein</fullName>
    </recommendedName>
</protein>
<dbReference type="OMA" id="HICAGAN"/>
<keyword evidence="1" id="KW-0677">Repeat</keyword>
<keyword evidence="4" id="KW-1185">Reference proteome</keyword>
<organism evidence="3 4">
    <name type="scientific">Chenopodium quinoa</name>
    <name type="common">Quinoa</name>
    <dbReference type="NCBI Taxonomy" id="63459"/>
    <lineage>
        <taxon>Eukaryota</taxon>
        <taxon>Viridiplantae</taxon>
        <taxon>Streptophyta</taxon>
        <taxon>Embryophyta</taxon>
        <taxon>Tracheophyta</taxon>
        <taxon>Spermatophyta</taxon>
        <taxon>Magnoliopsida</taxon>
        <taxon>eudicotyledons</taxon>
        <taxon>Gunneridae</taxon>
        <taxon>Pentapetalae</taxon>
        <taxon>Caryophyllales</taxon>
        <taxon>Chenopodiaceae</taxon>
        <taxon>Chenopodioideae</taxon>
        <taxon>Atripliceae</taxon>
        <taxon>Chenopodium</taxon>
    </lineage>
</organism>
<evidence type="ECO:0000313" key="4">
    <source>
        <dbReference type="Proteomes" id="UP000596660"/>
    </source>
</evidence>
<dbReference type="Proteomes" id="UP000596660">
    <property type="component" value="Unplaced"/>
</dbReference>
<dbReference type="Gramene" id="AUR62018775-RA">
    <property type="protein sequence ID" value="AUR62018775-RA:cds"/>
    <property type="gene ID" value="AUR62018775"/>
</dbReference>
<reference evidence="3" key="1">
    <citation type="journal article" date="2017" name="Nature">
        <title>The genome of Chenopodium quinoa.</title>
        <authorList>
            <person name="Jarvis D.E."/>
            <person name="Ho Y.S."/>
            <person name="Lightfoot D.J."/>
            <person name="Schmoeckel S.M."/>
            <person name="Li B."/>
            <person name="Borm T.J.A."/>
            <person name="Ohyanagi H."/>
            <person name="Mineta K."/>
            <person name="Michell C.T."/>
            <person name="Saber N."/>
            <person name="Kharbatia N.M."/>
            <person name="Rupper R.R."/>
            <person name="Sharp A.R."/>
            <person name="Dally N."/>
            <person name="Boughton B.A."/>
            <person name="Woo Y.H."/>
            <person name="Gao G."/>
            <person name="Schijlen E.G.W.M."/>
            <person name="Guo X."/>
            <person name="Momin A.A."/>
            <person name="Negrao S."/>
            <person name="Al-Babili S."/>
            <person name="Gehring C."/>
            <person name="Roessner U."/>
            <person name="Jung C."/>
            <person name="Murphy K."/>
            <person name="Arold S.T."/>
            <person name="Gojobori T."/>
            <person name="van der Linden C.G."/>
            <person name="van Loo E.N."/>
            <person name="Jellen E.N."/>
            <person name="Maughan P.J."/>
            <person name="Tester M."/>
        </authorList>
    </citation>
    <scope>NUCLEOTIDE SEQUENCE [LARGE SCALE GENOMIC DNA]</scope>
    <source>
        <strain evidence="3">cv. PI 614886</strain>
    </source>
</reference>
<dbReference type="AlphaFoldDB" id="A0A803LU81"/>
<dbReference type="PANTHER" id="PTHR47186">
    <property type="entry name" value="LEUCINE-RICH REPEAT-CONTAINING PROTEIN 57"/>
    <property type="match status" value="1"/>
</dbReference>
<dbReference type="PANTHER" id="PTHR47186:SF3">
    <property type="entry name" value="OS09G0267800 PROTEIN"/>
    <property type="match status" value="1"/>
</dbReference>
<name>A0A803LU81_CHEQI</name>
<accession>A0A803LU81</accession>
<dbReference type="Pfam" id="PF23598">
    <property type="entry name" value="LRR_14"/>
    <property type="match status" value="2"/>
</dbReference>
<dbReference type="SMR" id="A0A803LU81"/>
<sequence>MEAFRLLKVLDLQEAPIIFLPENIGDLFHLRYPSVRHTKTKELPKSIGKLHNLQTLDVKCSFVHELPDEVKYLINLLYLLGYNYDYETDFSVSAQKGLKLKHGLGRLQNLQKLYLVEASDGMTLFRDFDEPPESLEVCSEEDGMLDLQFISSPPQYLQRIYLKGRLAKVPDWIPKLKYLATVSLMWSGLMTDPVNILQDLTHLSELVLQDSFLGEELVFQATGFQKLKILKLYDMNTLTKLTIEKGALPLLELFKIGPIPRLNTVPEGIYHLRSLSALRFYDVSKVFVHKLLPDEGQDFWIIEHVKTVLFHYQIKGERYKSCTLNDLIFLNH</sequence>
<dbReference type="InterPro" id="IPR055414">
    <property type="entry name" value="LRR_R13L4/SHOC2-like"/>
</dbReference>
<feature type="domain" description="Disease resistance R13L4/SHOC-2-like LRR" evidence="2">
    <location>
        <begin position="134"/>
        <end position="276"/>
    </location>
</feature>
<proteinExistence type="predicted"/>
<dbReference type="EnsemblPlants" id="AUR62018775-RA">
    <property type="protein sequence ID" value="AUR62018775-RA:cds"/>
    <property type="gene ID" value="AUR62018775"/>
</dbReference>
<feature type="domain" description="Disease resistance R13L4/SHOC-2-like LRR" evidence="2">
    <location>
        <begin position="2"/>
        <end position="119"/>
    </location>
</feature>
<dbReference type="Gene3D" id="3.80.10.10">
    <property type="entry name" value="Ribonuclease Inhibitor"/>
    <property type="match status" value="1"/>
</dbReference>
<evidence type="ECO:0000256" key="1">
    <source>
        <dbReference type="ARBA" id="ARBA00022737"/>
    </source>
</evidence>
<evidence type="ECO:0000313" key="3">
    <source>
        <dbReference type="EnsemblPlants" id="AUR62018775-RA:cds"/>
    </source>
</evidence>
<reference evidence="3" key="2">
    <citation type="submission" date="2021-03" db="UniProtKB">
        <authorList>
            <consortium name="EnsemblPlants"/>
        </authorList>
    </citation>
    <scope>IDENTIFICATION</scope>
</reference>
<evidence type="ECO:0000259" key="2">
    <source>
        <dbReference type="Pfam" id="PF23598"/>
    </source>
</evidence>